<evidence type="ECO:0000256" key="1">
    <source>
        <dbReference type="SAM" id="MobiDB-lite"/>
    </source>
</evidence>
<dbReference type="AlphaFoldDB" id="A0AAE0FBQ0"/>
<keyword evidence="3" id="KW-1185">Reference proteome</keyword>
<protein>
    <submittedName>
        <fullName evidence="2">Uncharacterized protein</fullName>
    </submittedName>
</protein>
<feature type="region of interest" description="Disordered" evidence="1">
    <location>
        <begin position="1"/>
        <end position="31"/>
    </location>
</feature>
<gene>
    <name evidence="2" type="ORF">CYMTET_34355</name>
</gene>
<reference evidence="2 3" key="1">
    <citation type="journal article" date="2015" name="Genome Biol. Evol.">
        <title>Comparative Genomics of a Bacterivorous Green Alga Reveals Evolutionary Causalities and Consequences of Phago-Mixotrophic Mode of Nutrition.</title>
        <authorList>
            <person name="Burns J.A."/>
            <person name="Paasch A."/>
            <person name="Narechania A."/>
            <person name="Kim E."/>
        </authorList>
    </citation>
    <scope>NUCLEOTIDE SEQUENCE [LARGE SCALE GENOMIC DNA]</scope>
    <source>
        <strain evidence="2 3">PLY_AMNH</strain>
    </source>
</reference>
<name>A0AAE0FBQ0_9CHLO</name>
<proteinExistence type="predicted"/>
<organism evidence="2 3">
    <name type="scientific">Cymbomonas tetramitiformis</name>
    <dbReference type="NCBI Taxonomy" id="36881"/>
    <lineage>
        <taxon>Eukaryota</taxon>
        <taxon>Viridiplantae</taxon>
        <taxon>Chlorophyta</taxon>
        <taxon>Pyramimonadophyceae</taxon>
        <taxon>Pyramimonadales</taxon>
        <taxon>Pyramimonadaceae</taxon>
        <taxon>Cymbomonas</taxon>
    </lineage>
</organism>
<dbReference type="Proteomes" id="UP001190700">
    <property type="component" value="Unassembled WGS sequence"/>
</dbReference>
<dbReference type="EMBL" id="LGRX02021591">
    <property type="protein sequence ID" value="KAK3256513.1"/>
    <property type="molecule type" value="Genomic_DNA"/>
</dbReference>
<sequence>MAGNGSHVDISREEGLAVRGGGEGEEVAGDGGLQAGRWWGRKVVMELAVEWEKCKGEWRTWLRRRWCAGRGWEEGEEEWEVEVMEREVRVEERVEEEEKEVLAVRRGEVERVEGMEDMVAVVEVVEKEGEGGGEGDGGGRRWGGGGDVVVMGGDGGGDKGGSACNEPLVDAGASGGASEEKAGLEVVKVWEGLAVEVRECYT</sequence>
<comment type="caution">
    <text evidence="2">The sequence shown here is derived from an EMBL/GenBank/DDBJ whole genome shotgun (WGS) entry which is preliminary data.</text>
</comment>
<evidence type="ECO:0000313" key="2">
    <source>
        <dbReference type="EMBL" id="KAK3256513.1"/>
    </source>
</evidence>
<accession>A0AAE0FBQ0</accession>
<evidence type="ECO:0000313" key="3">
    <source>
        <dbReference type="Proteomes" id="UP001190700"/>
    </source>
</evidence>